<dbReference type="InterPro" id="IPR016090">
    <property type="entry name" value="PLA2-like_dom"/>
</dbReference>
<keyword evidence="8" id="KW-0106">Calcium</keyword>
<evidence type="ECO:0000256" key="3">
    <source>
        <dbReference type="ARBA" id="ARBA00013278"/>
    </source>
</evidence>
<dbReference type="Gene3D" id="1.20.90.10">
    <property type="entry name" value="Phospholipase A2 domain"/>
    <property type="match status" value="2"/>
</dbReference>
<feature type="domain" description="Phospholipase A2-like central" evidence="14">
    <location>
        <begin position="268"/>
        <end position="364"/>
    </location>
</feature>
<evidence type="ECO:0000256" key="6">
    <source>
        <dbReference type="ARBA" id="ARBA00022723"/>
    </source>
</evidence>
<dbReference type="Proteomes" id="UP000789390">
    <property type="component" value="Unassembled WGS sequence"/>
</dbReference>
<dbReference type="CDD" id="cd00618">
    <property type="entry name" value="PLA2_like"/>
    <property type="match status" value="1"/>
</dbReference>
<dbReference type="InterPro" id="IPR033113">
    <property type="entry name" value="PLA2_histidine"/>
</dbReference>
<organism evidence="15 16">
    <name type="scientific">Daphnia galeata</name>
    <dbReference type="NCBI Taxonomy" id="27404"/>
    <lineage>
        <taxon>Eukaryota</taxon>
        <taxon>Metazoa</taxon>
        <taxon>Ecdysozoa</taxon>
        <taxon>Arthropoda</taxon>
        <taxon>Crustacea</taxon>
        <taxon>Branchiopoda</taxon>
        <taxon>Diplostraca</taxon>
        <taxon>Cladocera</taxon>
        <taxon>Anomopoda</taxon>
        <taxon>Daphniidae</taxon>
        <taxon>Daphnia</taxon>
    </lineage>
</organism>
<dbReference type="EC" id="3.1.1.4" evidence="3"/>
<keyword evidence="10" id="KW-0443">Lipid metabolism</keyword>
<comment type="subcellular location">
    <subcellularLocation>
        <location evidence="2">Secreted</location>
    </subcellularLocation>
</comment>
<dbReference type="GO" id="GO:0050482">
    <property type="term" value="P:arachidonate secretion"/>
    <property type="evidence" value="ECO:0007669"/>
    <property type="project" value="InterPro"/>
</dbReference>
<keyword evidence="16" id="KW-1185">Reference proteome</keyword>
<evidence type="ECO:0000256" key="4">
    <source>
        <dbReference type="ARBA" id="ARBA00021721"/>
    </source>
</evidence>
<comment type="cofactor">
    <cofactor evidence="1">
        <name>Ca(2+)</name>
        <dbReference type="ChEBI" id="CHEBI:29108"/>
    </cofactor>
</comment>
<dbReference type="InterPro" id="IPR036444">
    <property type="entry name" value="PLipase_A2_dom_sf"/>
</dbReference>
<dbReference type="AlphaFoldDB" id="A0A8J2RP25"/>
<dbReference type="EMBL" id="CAKKLH010000217">
    <property type="protein sequence ID" value="CAH0106101.1"/>
    <property type="molecule type" value="Genomic_DNA"/>
</dbReference>
<keyword evidence="11" id="KW-1015">Disulfide bond</keyword>
<dbReference type="GO" id="GO:0046872">
    <property type="term" value="F:metal ion binding"/>
    <property type="evidence" value="ECO:0007669"/>
    <property type="project" value="UniProtKB-KW"/>
</dbReference>
<dbReference type="Pfam" id="PF05826">
    <property type="entry name" value="Phospholip_A2_2"/>
    <property type="match status" value="2"/>
</dbReference>
<dbReference type="PROSITE" id="PS00118">
    <property type="entry name" value="PA2_HIS"/>
    <property type="match status" value="1"/>
</dbReference>
<dbReference type="OrthoDB" id="6075074at2759"/>
<feature type="signal peptide" evidence="13">
    <location>
        <begin position="1"/>
        <end position="21"/>
    </location>
</feature>
<reference evidence="15" key="1">
    <citation type="submission" date="2021-11" db="EMBL/GenBank/DDBJ databases">
        <authorList>
            <person name="Schell T."/>
        </authorList>
    </citation>
    <scope>NUCLEOTIDE SEQUENCE</scope>
    <source>
        <strain evidence="15">M5</strain>
    </source>
</reference>
<evidence type="ECO:0000313" key="16">
    <source>
        <dbReference type="Proteomes" id="UP000789390"/>
    </source>
</evidence>
<evidence type="ECO:0000256" key="7">
    <source>
        <dbReference type="ARBA" id="ARBA00022801"/>
    </source>
</evidence>
<keyword evidence="7" id="KW-0378">Hydrolase</keyword>
<proteinExistence type="predicted"/>
<evidence type="ECO:0000256" key="12">
    <source>
        <dbReference type="ARBA" id="ARBA00029903"/>
    </source>
</evidence>
<feature type="chain" id="PRO_5035310054" description="Phospholipase A2" evidence="13">
    <location>
        <begin position="22"/>
        <end position="396"/>
    </location>
</feature>
<evidence type="ECO:0000259" key="14">
    <source>
        <dbReference type="Pfam" id="PF05826"/>
    </source>
</evidence>
<keyword evidence="5" id="KW-0964">Secreted</keyword>
<keyword evidence="13" id="KW-0732">Signal</keyword>
<evidence type="ECO:0000256" key="5">
    <source>
        <dbReference type="ARBA" id="ARBA00022525"/>
    </source>
</evidence>
<evidence type="ECO:0000256" key="11">
    <source>
        <dbReference type="ARBA" id="ARBA00023157"/>
    </source>
</evidence>
<evidence type="ECO:0000256" key="2">
    <source>
        <dbReference type="ARBA" id="ARBA00004613"/>
    </source>
</evidence>
<evidence type="ECO:0000256" key="13">
    <source>
        <dbReference type="SAM" id="SignalP"/>
    </source>
</evidence>
<dbReference type="SUPFAM" id="SSF48619">
    <property type="entry name" value="Phospholipase A2, PLA2"/>
    <property type="match status" value="2"/>
</dbReference>
<sequence length="396" mass="45725">MANKVVKILLAFAFWFTLCRAIGLEDEVNRLIDTKDPVLMPNFYAFDVLEDGEVERRFFLNGIALKETNAVYTHNGTKEGAVLRQLSDGRHLIQLIYDADQSLQDCEYITDIESATRFQETLAAEYRQLSNISLNTSIRIIERRSDLPQDLARLAVYRRMKIECRQLHSRMRKAARQSENPSSVSRRKRDIMMMPGTIWCGSGHRATQYKDLGAEQAVDRCCRRHDHCPETIKSSKSKYDITNNRPITISACDCDERRRRDADDELYIVPHTKWCGKGNRADGPSHLGGFAAADRCCRQHDNQCPQHILAWSEKFGLYNSRPYTAMHCTCDDRFRSCLKQANTAASNLVGKLFFNIIQIKCFVLKPEKVCKKSSWWGKCTQNEWKKRAHLRDPIPY</sequence>
<dbReference type="GO" id="GO:0006644">
    <property type="term" value="P:phospholipid metabolic process"/>
    <property type="evidence" value="ECO:0007669"/>
    <property type="project" value="InterPro"/>
</dbReference>
<dbReference type="FunFam" id="1.20.90.10:FF:000002">
    <property type="entry name" value="Phospholipase A2 group III"/>
    <property type="match status" value="1"/>
</dbReference>
<protein>
    <recommendedName>
        <fullName evidence="4">Phospholipase A2</fullName>
        <ecNumber evidence="3">3.1.1.4</ecNumber>
    </recommendedName>
    <alternativeName>
        <fullName evidence="12">Phosphatidylcholine 2-acylhydrolase</fullName>
    </alternativeName>
</protein>
<dbReference type="GO" id="GO:0005576">
    <property type="term" value="C:extracellular region"/>
    <property type="evidence" value="ECO:0007669"/>
    <property type="project" value="UniProtKB-SubCell"/>
</dbReference>
<accession>A0A8J2RP25</accession>
<evidence type="ECO:0000256" key="1">
    <source>
        <dbReference type="ARBA" id="ARBA00001913"/>
    </source>
</evidence>
<keyword evidence="9" id="KW-0442">Lipid degradation</keyword>
<dbReference type="GO" id="GO:0004623">
    <property type="term" value="F:phospholipase A2 activity"/>
    <property type="evidence" value="ECO:0007669"/>
    <property type="project" value="UniProtKB-EC"/>
</dbReference>
<name>A0A8J2RP25_9CRUS</name>
<dbReference type="GO" id="GO:0016042">
    <property type="term" value="P:lipid catabolic process"/>
    <property type="evidence" value="ECO:0007669"/>
    <property type="project" value="UniProtKB-KW"/>
</dbReference>
<gene>
    <name evidence="15" type="ORF">DGAL_LOCUS9251</name>
</gene>
<keyword evidence="6" id="KW-0479">Metal-binding</keyword>
<evidence type="ECO:0000256" key="8">
    <source>
        <dbReference type="ARBA" id="ARBA00022837"/>
    </source>
</evidence>
<dbReference type="PANTHER" id="PTHR12253">
    <property type="entry name" value="RH14732P"/>
    <property type="match status" value="1"/>
</dbReference>
<comment type="caution">
    <text evidence="15">The sequence shown here is derived from an EMBL/GenBank/DDBJ whole genome shotgun (WGS) entry which is preliminary data.</text>
</comment>
<dbReference type="CDD" id="cd04704">
    <property type="entry name" value="PLA2_bee_venom_like"/>
    <property type="match status" value="1"/>
</dbReference>
<evidence type="ECO:0000256" key="10">
    <source>
        <dbReference type="ARBA" id="ARBA00023098"/>
    </source>
</evidence>
<feature type="domain" description="Phospholipase A2-like central" evidence="14">
    <location>
        <begin position="194"/>
        <end position="257"/>
    </location>
</feature>
<evidence type="ECO:0000313" key="15">
    <source>
        <dbReference type="EMBL" id="CAH0106101.1"/>
    </source>
</evidence>
<evidence type="ECO:0000256" key="9">
    <source>
        <dbReference type="ARBA" id="ARBA00022963"/>
    </source>
</evidence>